<dbReference type="PANTHER" id="PTHR42834:SF1">
    <property type="entry name" value="ENDONUCLEASE_EXONUCLEASE_PHOSPHATASE FAMILY PROTEIN (AFU_ORTHOLOGUE AFUA_3G09210)"/>
    <property type="match status" value="1"/>
</dbReference>
<name>A0A286DI84_9ACTN</name>
<dbReference type="InterPro" id="IPR005135">
    <property type="entry name" value="Endo/exonuclease/phosphatase"/>
</dbReference>
<dbReference type="SUPFAM" id="SSF56219">
    <property type="entry name" value="DNase I-like"/>
    <property type="match status" value="1"/>
</dbReference>
<dbReference type="Pfam" id="PF03372">
    <property type="entry name" value="Exo_endo_phos"/>
    <property type="match status" value="1"/>
</dbReference>
<dbReference type="PANTHER" id="PTHR42834">
    <property type="entry name" value="ENDONUCLEASE/EXONUCLEASE/PHOSPHATASE FAMILY PROTEIN (AFU_ORTHOLOGUE AFUA_3G09210)"/>
    <property type="match status" value="1"/>
</dbReference>
<feature type="region of interest" description="Disordered" evidence="1">
    <location>
        <begin position="154"/>
        <end position="187"/>
    </location>
</feature>
<reference evidence="3 4" key="1">
    <citation type="submission" date="2017-09" db="EMBL/GenBank/DDBJ databases">
        <authorList>
            <person name="Ehlers B."/>
            <person name="Leendertz F.H."/>
        </authorList>
    </citation>
    <scope>NUCLEOTIDE SEQUENCE [LARGE SCALE GENOMIC DNA]</scope>
    <source>
        <strain evidence="3 4">CGMCC 4.7095</strain>
    </source>
</reference>
<dbReference type="GO" id="GO:0003824">
    <property type="term" value="F:catalytic activity"/>
    <property type="evidence" value="ECO:0007669"/>
    <property type="project" value="InterPro"/>
</dbReference>
<evidence type="ECO:0000256" key="1">
    <source>
        <dbReference type="SAM" id="MobiDB-lite"/>
    </source>
</evidence>
<organism evidence="3 4">
    <name type="scientific">Streptomyces zhaozhouensis</name>
    <dbReference type="NCBI Taxonomy" id="1300267"/>
    <lineage>
        <taxon>Bacteria</taxon>
        <taxon>Bacillati</taxon>
        <taxon>Actinomycetota</taxon>
        <taxon>Actinomycetes</taxon>
        <taxon>Kitasatosporales</taxon>
        <taxon>Streptomycetaceae</taxon>
        <taxon>Streptomyces</taxon>
    </lineage>
</organism>
<protein>
    <recommendedName>
        <fullName evidence="2">Endonuclease/exonuclease/phosphatase domain-containing protein</fullName>
    </recommendedName>
</protein>
<feature type="domain" description="Endonuclease/exonuclease/phosphatase" evidence="2">
    <location>
        <begin position="324"/>
        <end position="617"/>
    </location>
</feature>
<evidence type="ECO:0000313" key="4">
    <source>
        <dbReference type="Proteomes" id="UP000219072"/>
    </source>
</evidence>
<evidence type="ECO:0000313" key="3">
    <source>
        <dbReference type="EMBL" id="SOD58368.1"/>
    </source>
</evidence>
<keyword evidence="4" id="KW-1185">Reference proteome</keyword>
<proteinExistence type="predicted"/>
<sequence length="626" mass="66665">MNAHRPADRARPFRQPPRGSLALAAAVAGGLCLPLVCGPGSAAAEPVAVRIAQIQGDTRLSPLAGERVTGVAGVVTGVRAFGSRGFWVQDPVGDGDPATSEGIFVYTGDAVPEAAVGDAVEVEGTVEEYYPGGVDGGGQSLTQLTDPRVTVVSSGEELPEPVELTGDSLPRRYAPTGDPEDGGGIEGLPLREDEFALDHYEALEGMVVSLADAPVVGPSTEYGELWVTLRPEENPTPRGGTRYSSYAAHNPGRLKVESLIPFAERPFPEANVGDRLTGTTTGPLDYDSFGGYTLAARELGEVADGGLDRERTRPQRPGELAVAAYNVENLNPGDPAEKFERLAGAVVENLASPDVLAVEEIQDDSGPTDDGTVTAEETLRLFTEAVVAAGGPRYEWRGIDPVDGADGGQPGGNIRNVLLFNPARVSFVDRPGGDAERATEVVGRRGEATLSHSPGRIAPADEAWHDSRKPLAGEFRFRGRTVLVVANHFASKGGDQPAHGRFQPPHRGSEEQRLAQARAVRDFVRETREAEGVRRPANVVVLGDLNDFEFSATAEVLTGGGLLENALDSLPARERYTYVFDGQSQVLDQTLVSPAIRRYELDVVHINAEFADQASDHDPQVLRFRP</sequence>
<gene>
    <name evidence="3" type="ORF">SAMN06297387_101112</name>
</gene>
<dbReference type="InterPro" id="IPR036691">
    <property type="entry name" value="Endo/exonu/phosph_ase_sf"/>
</dbReference>
<dbReference type="EMBL" id="OCNE01000001">
    <property type="protein sequence ID" value="SOD58368.1"/>
    <property type="molecule type" value="Genomic_DNA"/>
</dbReference>
<dbReference type="CDD" id="cd04486">
    <property type="entry name" value="YhcR_OBF_like"/>
    <property type="match status" value="1"/>
</dbReference>
<evidence type="ECO:0000259" key="2">
    <source>
        <dbReference type="Pfam" id="PF03372"/>
    </source>
</evidence>
<dbReference type="Gene3D" id="3.60.10.10">
    <property type="entry name" value="Endonuclease/exonuclease/phosphatase"/>
    <property type="match status" value="1"/>
</dbReference>
<dbReference type="AlphaFoldDB" id="A0A286DI84"/>
<accession>A0A286DI84</accession>
<dbReference type="Proteomes" id="UP000219072">
    <property type="component" value="Unassembled WGS sequence"/>
</dbReference>
<dbReference type="OrthoDB" id="1016457at2"/>